<sequence length="77" mass="8497">MCTSNWATDGTRERPVSGSEPSARVTQFALRSNKPPARPCRRWFALTENHPCGGFPDRGPERHQCVAAAITLTRSLS</sequence>
<organism evidence="2 3">
    <name type="scientific">Mycobacterium kansasii</name>
    <dbReference type="NCBI Taxonomy" id="1768"/>
    <lineage>
        <taxon>Bacteria</taxon>
        <taxon>Bacillati</taxon>
        <taxon>Actinomycetota</taxon>
        <taxon>Actinomycetes</taxon>
        <taxon>Mycobacteriales</taxon>
        <taxon>Mycobacteriaceae</taxon>
        <taxon>Mycobacterium</taxon>
    </lineage>
</organism>
<protein>
    <submittedName>
        <fullName evidence="2">Uncharacterized protein</fullName>
    </submittedName>
</protein>
<dbReference type="AlphaFoldDB" id="A0A1V3W9V2"/>
<feature type="region of interest" description="Disordered" evidence="1">
    <location>
        <begin position="1"/>
        <end position="26"/>
    </location>
</feature>
<evidence type="ECO:0000256" key="1">
    <source>
        <dbReference type="SAM" id="MobiDB-lite"/>
    </source>
</evidence>
<evidence type="ECO:0000313" key="3">
    <source>
        <dbReference type="Proteomes" id="UP000189229"/>
    </source>
</evidence>
<accession>A0A1V3W9V2</accession>
<proteinExistence type="predicted"/>
<dbReference type="Proteomes" id="UP000189229">
    <property type="component" value="Unassembled WGS sequence"/>
</dbReference>
<comment type="caution">
    <text evidence="2">The sequence shown here is derived from an EMBL/GenBank/DDBJ whole genome shotgun (WGS) entry which is preliminary data.</text>
</comment>
<gene>
    <name evidence="2" type="ORF">BZL30_9385</name>
</gene>
<reference evidence="2 3" key="1">
    <citation type="submission" date="2017-02" db="EMBL/GenBank/DDBJ databases">
        <title>Complete genome sequences of Mycobacterium kansasii strains isolated from rhesus macaques.</title>
        <authorList>
            <person name="Panda A."/>
            <person name="Nagaraj S."/>
            <person name="Zhao X."/>
            <person name="Tettelin H."/>
            <person name="Detolla L.J."/>
        </authorList>
    </citation>
    <scope>NUCLEOTIDE SEQUENCE [LARGE SCALE GENOMIC DNA]</scope>
    <source>
        <strain evidence="2 3">11-3813</strain>
    </source>
</reference>
<dbReference type="EMBL" id="MVBM01000016">
    <property type="protein sequence ID" value="OOK63757.1"/>
    <property type="molecule type" value="Genomic_DNA"/>
</dbReference>
<name>A0A1V3W9V2_MYCKA</name>
<evidence type="ECO:0000313" key="2">
    <source>
        <dbReference type="EMBL" id="OOK63757.1"/>
    </source>
</evidence>